<feature type="signal peptide" evidence="1">
    <location>
        <begin position="1"/>
        <end position="17"/>
    </location>
</feature>
<evidence type="ECO:0008006" key="4">
    <source>
        <dbReference type="Google" id="ProtNLM"/>
    </source>
</evidence>
<evidence type="ECO:0000313" key="2">
    <source>
        <dbReference type="EMBL" id="QPI05925.1"/>
    </source>
</evidence>
<dbReference type="AlphaFoldDB" id="A0A7S9X5X3"/>
<dbReference type="EMBL" id="CP049232">
    <property type="protein sequence ID" value="QPI05925.1"/>
    <property type="molecule type" value="Genomic_DNA"/>
</dbReference>
<evidence type="ECO:0000313" key="3">
    <source>
        <dbReference type="Proteomes" id="UP000594535"/>
    </source>
</evidence>
<accession>A0A7S9X5X3</accession>
<keyword evidence="1" id="KW-0732">Signal</keyword>
<sequence>MVKKLAIFLLFSVFSYAFDLNSSANALSSGKDLQISLENLDTNGSLNVGELVSRLKQSSNYDALSFSSNSLNLKFISTQKVPSALFVKSINLALEDANISVARVNSLKNGSEISYGILALKSGGIDPNLLNFTLSKSGFKIMGFDRLDGNLALYLDAKNMSLNASKVNFNEETPLLKSGGTYLVGVAGASSLNIISNEPNKWVPIVRIYDKNLNQIDLKRENEIKTNYTINLASDAKYALISDNSDITNIKNEIIIKLIK</sequence>
<feature type="chain" id="PRO_5032901923" description="Periplasmic protein" evidence="1">
    <location>
        <begin position="18"/>
        <end position="260"/>
    </location>
</feature>
<dbReference type="Proteomes" id="UP000594535">
    <property type="component" value="Chromosome"/>
</dbReference>
<name>A0A7S9X5X3_9BACT</name>
<protein>
    <recommendedName>
        <fullName evidence="4">Periplasmic protein</fullName>
    </recommendedName>
</protein>
<gene>
    <name evidence="2" type="ORF">G5B96_00695</name>
</gene>
<proteinExistence type="predicted"/>
<dbReference type="RefSeq" id="WP_149722401.1">
    <property type="nucleotide sequence ID" value="NZ_CABPUS010000005.1"/>
</dbReference>
<evidence type="ECO:0000256" key="1">
    <source>
        <dbReference type="SAM" id="SignalP"/>
    </source>
</evidence>
<organism evidence="2 3">
    <name type="scientific">Campylobacter concisus</name>
    <dbReference type="NCBI Taxonomy" id="199"/>
    <lineage>
        <taxon>Bacteria</taxon>
        <taxon>Pseudomonadati</taxon>
        <taxon>Campylobacterota</taxon>
        <taxon>Epsilonproteobacteria</taxon>
        <taxon>Campylobacterales</taxon>
        <taxon>Campylobacteraceae</taxon>
        <taxon>Campylobacter</taxon>
    </lineage>
</organism>
<reference evidence="2 3" key="1">
    <citation type="journal article" date="2020" name="Microb. Genom.">
        <title>Analysis of complete Campylobacter concisus genomes identifies genomospecies features, secretion systems and novel plasmids and their association with severe ulcerative colitis.</title>
        <authorList>
            <person name="Liu F."/>
            <person name="Chen S."/>
            <person name="Luu L.D.W."/>
            <person name="Lee S.A."/>
            <person name="Tay A.C.Y."/>
            <person name="Wu R."/>
            <person name="Riordan S.M."/>
            <person name="Lan R."/>
            <person name="Liu L."/>
            <person name="Zhang L."/>
        </authorList>
    </citation>
    <scope>NUCLEOTIDE SEQUENCE [LARGE SCALE GENOMIC DNA]</scope>
    <source>
        <strain evidence="2 3">H9O-S2</strain>
    </source>
</reference>